<proteinExistence type="inferred from homology"/>
<feature type="domain" description="Tyr recombinase" evidence="6">
    <location>
        <begin position="160"/>
        <end position="343"/>
    </location>
</feature>
<comment type="similarity">
    <text evidence="1">Belongs to the 'phage' integrase family.</text>
</comment>
<feature type="domain" description="Core-binding (CB)" evidence="7">
    <location>
        <begin position="54"/>
        <end position="139"/>
    </location>
</feature>
<evidence type="ECO:0000256" key="2">
    <source>
        <dbReference type="ARBA" id="ARBA00022908"/>
    </source>
</evidence>
<dbReference type="InterPro" id="IPR013762">
    <property type="entry name" value="Integrase-like_cat_sf"/>
</dbReference>
<dbReference type="GO" id="GO:0015074">
    <property type="term" value="P:DNA integration"/>
    <property type="evidence" value="ECO:0007669"/>
    <property type="project" value="UniProtKB-KW"/>
</dbReference>
<dbReference type="PROSITE" id="PS51900">
    <property type="entry name" value="CB"/>
    <property type="match status" value="1"/>
</dbReference>
<dbReference type="Proteomes" id="UP000006454">
    <property type="component" value="Unassembled WGS sequence"/>
</dbReference>
<dbReference type="SUPFAM" id="SSF56349">
    <property type="entry name" value="DNA breaking-rejoining enzymes"/>
    <property type="match status" value="1"/>
</dbReference>
<dbReference type="AlphaFoldDB" id="Q7P8C6"/>
<dbReference type="InterPro" id="IPR050090">
    <property type="entry name" value="Tyrosine_recombinase_XerCD"/>
</dbReference>
<evidence type="ECO:0000256" key="1">
    <source>
        <dbReference type="ARBA" id="ARBA00008857"/>
    </source>
</evidence>
<keyword evidence="2" id="KW-0229">DNA integration</keyword>
<dbReference type="PANTHER" id="PTHR30349:SF41">
    <property type="entry name" value="INTEGRASE_RECOMBINASE PROTEIN MJ0367-RELATED"/>
    <property type="match status" value="1"/>
</dbReference>
<evidence type="ECO:0000313" key="9">
    <source>
        <dbReference type="Proteomes" id="UP000006454"/>
    </source>
</evidence>
<dbReference type="EMBL" id="AABF01000002">
    <property type="protein sequence ID" value="EAA25230.1"/>
    <property type="molecule type" value="Genomic_DNA"/>
</dbReference>
<evidence type="ECO:0000256" key="3">
    <source>
        <dbReference type="ARBA" id="ARBA00023125"/>
    </source>
</evidence>
<sequence>MIMEDIKNSIINQITFEIDKTNDFNSEDIERIKNIIIIQLKDYDIVSKKYEIVVSDRTNAELWKKFFLTKKAENLSDKSLLYYKNSLELFSLFVKKSFLKVTTDDIRLYLAVEREKNQQKAVSIDNIRRILNSFFSFLNEEEYISNNPVKRIKKVKGQKTEKTAFTQLELEKLRMACENSLEKAIMEVLISSAIRATELANIKIRDIDFEKNEIKIVRKGNKEGIAFMSTIAALAIKKYISERGNYNTPYLWVVDGLMYKCYKNQILGSKIETEGFRRVLKSIATRAKVENVHPHRFRRTFATMALKKGMDVEEIQQVLGHQNINTTMIYVNVDKSSVKEKYKNIVGG</sequence>
<dbReference type="Gene3D" id="1.10.150.130">
    <property type="match status" value="1"/>
</dbReference>
<protein>
    <submittedName>
        <fullName evidence="8">DNA integration/recombination/invertion protein</fullName>
    </submittedName>
</protein>
<evidence type="ECO:0000259" key="6">
    <source>
        <dbReference type="PROSITE" id="PS51898"/>
    </source>
</evidence>
<comment type="caution">
    <text evidence="8">The sequence shown here is derived from an EMBL/GenBank/DDBJ whole genome shotgun (WGS) entry which is preliminary data.</text>
</comment>
<name>Q7P8C6_FUSVC</name>
<evidence type="ECO:0000313" key="8">
    <source>
        <dbReference type="EMBL" id="EAA25230.1"/>
    </source>
</evidence>
<organism evidence="8 9">
    <name type="scientific">Fusobacterium vincentii ATCC 49256</name>
    <dbReference type="NCBI Taxonomy" id="209882"/>
    <lineage>
        <taxon>Bacteria</taxon>
        <taxon>Fusobacteriati</taxon>
        <taxon>Fusobacteriota</taxon>
        <taxon>Fusobacteriia</taxon>
        <taxon>Fusobacteriales</taxon>
        <taxon>Fusobacteriaceae</taxon>
        <taxon>Fusobacterium</taxon>
    </lineage>
</organism>
<dbReference type="Pfam" id="PF02899">
    <property type="entry name" value="Phage_int_SAM_1"/>
    <property type="match status" value="1"/>
</dbReference>
<dbReference type="InterPro" id="IPR004107">
    <property type="entry name" value="Integrase_SAM-like_N"/>
</dbReference>
<dbReference type="PANTHER" id="PTHR30349">
    <property type="entry name" value="PHAGE INTEGRASE-RELATED"/>
    <property type="match status" value="1"/>
</dbReference>
<dbReference type="GO" id="GO:0003677">
    <property type="term" value="F:DNA binding"/>
    <property type="evidence" value="ECO:0007669"/>
    <property type="project" value="UniProtKB-UniRule"/>
</dbReference>
<keyword evidence="4" id="KW-0233">DNA recombination</keyword>
<dbReference type="InterPro" id="IPR010998">
    <property type="entry name" value="Integrase_recombinase_N"/>
</dbReference>
<dbReference type="InterPro" id="IPR044068">
    <property type="entry name" value="CB"/>
</dbReference>
<evidence type="ECO:0000259" key="7">
    <source>
        <dbReference type="PROSITE" id="PS51900"/>
    </source>
</evidence>
<evidence type="ECO:0000256" key="4">
    <source>
        <dbReference type="ARBA" id="ARBA00023172"/>
    </source>
</evidence>
<dbReference type="GO" id="GO:0006310">
    <property type="term" value="P:DNA recombination"/>
    <property type="evidence" value="ECO:0007669"/>
    <property type="project" value="UniProtKB-KW"/>
</dbReference>
<dbReference type="Pfam" id="PF00589">
    <property type="entry name" value="Phage_integrase"/>
    <property type="match status" value="1"/>
</dbReference>
<keyword evidence="3 5" id="KW-0238">DNA-binding</keyword>
<reference evidence="8 9" key="1">
    <citation type="journal article" date="2003" name="Genome Res.">
        <title>Genome analysis of F. nucleatum sub spp vincentii and its comparison with the genome of F. nucleatum ATCC 25586.</title>
        <authorList>
            <person name="Kapatral V."/>
            <person name="Ivanova N."/>
            <person name="Anderson I."/>
            <person name="Reznik G."/>
            <person name="Bhattacharyya A."/>
            <person name="Gardner W.L."/>
            <person name="Mikhailova N."/>
            <person name="Lapidus A."/>
            <person name="Larsen N."/>
            <person name="D'Souza M."/>
            <person name="Walunas T."/>
            <person name="Haselkorn R."/>
            <person name="Overbeek R."/>
            <person name="Kyrpides N."/>
        </authorList>
    </citation>
    <scope>NUCLEOTIDE SEQUENCE [LARGE SCALE GENOMIC DNA]</scope>
    <source>
        <strain evidence="8 9">ATCC 49256</strain>
    </source>
</reference>
<dbReference type="Gene3D" id="1.10.443.10">
    <property type="entry name" value="Intergrase catalytic core"/>
    <property type="match status" value="1"/>
</dbReference>
<dbReference type="PROSITE" id="PS51898">
    <property type="entry name" value="TYR_RECOMBINASE"/>
    <property type="match status" value="1"/>
</dbReference>
<gene>
    <name evidence="8" type="ORF">FNV2265</name>
</gene>
<dbReference type="InterPro" id="IPR002104">
    <property type="entry name" value="Integrase_catalytic"/>
</dbReference>
<evidence type="ECO:0000256" key="5">
    <source>
        <dbReference type="PROSITE-ProRule" id="PRU01248"/>
    </source>
</evidence>
<dbReference type="InterPro" id="IPR011010">
    <property type="entry name" value="DNA_brk_join_enz"/>
</dbReference>
<accession>Q7P8C6</accession>